<dbReference type="InterPro" id="IPR036188">
    <property type="entry name" value="FAD/NAD-bd_sf"/>
</dbReference>
<dbReference type="Pfam" id="PF01266">
    <property type="entry name" value="DAO"/>
    <property type="match status" value="1"/>
</dbReference>
<dbReference type="OrthoDB" id="9805852at2"/>
<organism evidence="3 4">
    <name type="scientific">Leucobacter massiliensis</name>
    <dbReference type="NCBI Taxonomy" id="1686285"/>
    <lineage>
        <taxon>Bacteria</taxon>
        <taxon>Bacillati</taxon>
        <taxon>Actinomycetota</taxon>
        <taxon>Actinomycetes</taxon>
        <taxon>Micrococcales</taxon>
        <taxon>Microbacteriaceae</taxon>
        <taxon>Leucobacter</taxon>
    </lineage>
</organism>
<dbReference type="Proteomes" id="UP000238650">
    <property type="component" value="Unassembled WGS sequence"/>
</dbReference>
<keyword evidence="4" id="KW-1185">Reference proteome</keyword>
<evidence type="ECO:0000313" key="3">
    <source>
        <dbReference type="EMBL" id="PRI10757.1"/>
    </source>
</evidence>
<dbReference type="Gene3D" id="3.30.9.10">
    <property type="entry name" value="D-Amino Acid Oxidase, subunit A, domain 2"/>
    <property type="match status" value="1"/>
</dbReference>
<comment type="caution">
    <text evidence="3">The sequence shown here is derived from an EMBL/GenBank/DDBJ whole genome shotgun (WGS) entry which is preliminary data.</text>
</comment>
<sequence>MPSSSRRTSARRVAARRSSRPASSSRREGEDAVRNGEISYWMQSRGLASGRRDGARAELNGDVDADVCIVGAGFTGLWAAYHLLLRDRALRIVILEREIAGYGASGRNAGWLSPLVPGNRRVFSRSAGSREAGVRLQRRMLEAVDEVLGIVERESIDAAAIRSGNVVVARNPAAMQRLRDRLAADRAWGYTVAEGAELSAAELAERIRVRGAVGGLFYPTVGRIDPGGLVRGLAALVERRGAVIHEHSEVTGIASGVARTASGSVRARVVLRCTEGYSVDLADDPRRIIPINSSIIITEPLPQQVWDEIGWNRRELFSDAAHVFSYSQRTDDGRILLGGRGNPYRFGSGTGGDGRVDRATVEALTSRLHAMFPATAAHGIAHAWSGVLGVTRDWCASVRFDPSSGLGHAQGYAGHGVTSAYLAAKTLAERVLGERDGDAALPWAGRQTRNWEPEPIRWAGVHAMYRMFAFADWDEERRGATRTSIFARLGSRLAGLHE</sequence>
<reference evidence="3 4" key="1">
    <citation type="journal article" date="2017" name="New Microbes New Infect">
        <title>Genome sequence of 'Leucobacter massiliensis' sp. nov. isolated from human pharynx after travel to the 2014 Hajj.</title>
        <authorList>
            <person name="Leangapichart T."/>
            <person name="Gautret P."/>
            <person name="Nguyen T.T."/>
            <person name="Armstrong N."/>
            <person name="Rolain J.M."/>
        </authorList>
    </citation>
    <scope>NUCLEOTIDE SEQUENCE [LARGE SCALE GENOMIC DNA]</scope>
    <source>
        <strain evidence="3 4">122RC15</strain>
    </source>
</reference>
<dbReference type="PANTHER" id="PTHR13847:SF285">
    <property type="entry name" value="FAD DEPENDENT OXIDOREDUCTASE DOMAIN-CONTAINING PROTEIN"/>
    <property type="match status" value="1"/>
</dbReference>
<evidence type="ECO:0000259" key="2">
    <source>
        <dbReference type="Pfam" id="PF01266"/>
    </source>
</evidence>
<proteinExistence type="predicted"/>
<name>A0A2S9QMF2_9MICO</name>
<dbReference type="InterPro" id="IPR006076">
    <property type="entry name" value="FAD-dep_OxRdtase"/>
</dbReference>
<protein>
    <recommendedName>
        <fullName evidence="2">FAD dependent oxidoreductase domain-containing protein</fullName>
    </recommendedName>
</protein>
<evidence type="ECO:0000256" key="1">
    <source>
        <dbReference type="SAM" id="MobiDB-lite"/>
    </source>
</evidence>
<dbReference type="PANTHER" id="PTHR13847">
    <property type="entry name" value="SARCOSINE DEHYDROGENASE-RELATED"/>
    <property type="match status" value="1"/>
</dbReference>
<evidence type="ECO:0000313" key="4">
    <source>
        <dbReference type="Proteomes" id="UP000238650"/>
    </source>
</evidence>
<dbReference type="SUPFAM" id="SSF51905">
    <property type="entry name" value="FAD/NAD(P)-binding domain"/>
    <property type="match status" value="1"/>
</dbReference>
<feature type="domain" description="FAD dependent oxidoreductase" evidence="2">
    <location>
        <begin position="66"/>
        <end position="430"/>
    </location>
</feature>
<dbReference type="GO" id="GO:0005737">
    <property type="term" value="C:cytoplasm"/>
    <property type="evidence" value="ECO:0007669"/>
    <property type="project" value="TreeGrafter"/>
</dbReference>
<feature type="compositionally biased region" description="Basic residues" evidence="1">
    <location>
        <begin position="8"/>
        <end position="19"/>
    </location>
</feature>
<accession>A0A2S9QMF2</accession>
<dbReference type="Gene3D" id="3.50.50.60">
    <property type="entry name" value="FAD/NAD(P)-binding domain"/>
    <property type="match status" value="1"/>
</dbReference>
<feature type="region of interest" description="Disordered" evidence="1">
    <location>
        <begin position="1"/>
        <end position="31"/>
    </location>
</feature>
<dbReference type="EMBL" id="MWZD01000017">
    <property type="protein sequence ID" value="PRI10757.1"/>
    <property type="molecule type" value="Genomic_DNA"/>
</dbReference>
<gene>
    <name evidence="3" type="ORF">B4915_07600</name>
</gene>
<dbReference type="AlphaFoldDB" id="A0A2S9QMF2"/>